<organism evidence="7 8">
    <name type="scientific">Plasmopara halstedii</name>
    <name type="common">Downy mildew of sunflower</name>
    <dbReference type="NCBI Taxonomy" id="4781"/>
    <lineage>
        <taxon>Eukaryota</taxon>
        <taxon>Sar</taxon>
        <taxon>Stramenopiles</taxon>
        <taxon>Oomycota</taxon>
        <taxon>Peronosporomycetes</taxon>
        <taxon>Peronosporales</taxon>
        <taxon>Peronosporaceae</taxon>
        <taxon>Plasmopara</taxon>
    </lineage>
</organism>
<dbReference type="OMA" id="ALCQMHE"/>
<proteinExistence type="inferred from homology"/>
<dbReference type="Proteomes" id="UP000054928">
    <property type="component" value="Unassembled WGS sequence"/>
</dbReference>
<evidence type="ECO:0000313" key="8">
    <source>
        <dbReference type="Proteomes" id="UP000054928"/>
    </source>
</evidence>
<evidence type="ECO:0000256" key="2">
    <source>
        <dbReference type="ARBA" id="ARBA00010350"/>
    </source>
</evidence>
<sequence length="210" mass="23046">MKTSGITEDVQQHLMRVYATLAACVMSAMISSAVTLAFGPERITLMSSSIMTTIGSIWLYVEPQQNFYKRFCILIAISASVGLTVSTLVAVAIELNPSILVSALMLTTLVFLCFTGSALLATRRAYLYLGGTLSSALSVLLLTNLFSIFKYSSFLFHVNLYGGLFVFCGYVVYDTQLIIEKASFGDKDVLAHTLSLFMDLGHAKLRDLRF</sequence>
<feature type="transmembrane region" description="Helical" evidence="6">
    <location>
        <begin position="127"/>
        <end position="148"/>
    </location>
</feature>
<keyword evidence="8" id="KW-1185">Reference proteome</keyword>
<evidence type="ECO:0000256" key="1">
    <source>
        <dbReference type="ARBA" id="ARBA00004141"/>
    </source>
</evidence>
<dbReference type="InterPro" id="IPR006214">
    <property type="entry name" value="Bax_inhibitor_1-related"/>
</dbReference>
<dbReference type="GeneID" id="36396632"/>
<evidence type="ECO:0000256" key="3">
    <source>
        <dbReference type="ARBA" id="ARBA00022692"/>
    </source>
</evidence>
<dbReference type="AlphaFoldDB" id="A0A0P1AX19"/>
<evidence type="ECO:0000256" key="6">
    <source>
        <dbReference type="RuleBase" id="RU004379"/>
    </source>
</evidence>
<dbReference type="Pfam" id="PF01027">
    <property type="entry name" value="Bax1-I"/>
    <property type="match status" value="1"/>
</dbReference>
<evidence type="ECO:0000256" key="4">
    <source>
        <dbReference type="ARBA" id="ARBA00022989"/>
    </source>
</evidence>
<reference evidence="8" key="1">
    <citation type="submission" date="2014-09" db="EMBL/GenBank/DDBJ databases">
        <authorList>
            <person name="Sharma Rahul"/>
            <person name="Thines Marco"/>
        </authorList>
    </citation>
    <scope>NUCLEOTIDE SEQUENCE [LARGE SCALE GENOMIC DNA]</scope>
</reference>
<feature type="transmembrane region" description="Helical" evidence="6">
    <location>
        <begin position="17"/>
        <end position="37"/>
    </location>
</feature>
<dbReference type="GO" id="GO:0016020">
    <property type="term" value="C:membrane"/>
    <property type="evidence" value="ECO:0007669"/>
    <property type="project" value="UniProtKB-SubCell"/>
</dbReference>
<feature type="transmembrane region" description="Helical" evidence="6">
    <location>
        <begin position="99"/>
        <end position="120"/>
    </location>
</feature>
<comment type="subcellular location">
    <subcellularLocation>
        <location evidence="1">Membrane</location>
        <topology evidence="1">Multi-pass membrane protein</topology>
    </subcellularLocation>
</comment>
<feature type="transmembrane region" description="Helical" evidence="6">
    <location>
        <begin position="154"/>
        <end position="173"/>
    </location>
</feature>
<accession>A0A0P1AX19</accession>
<keyword evidence="4 6" id="KW-1133">Transmembrane helix</keyword>
<keyword evidence="3 6" id="KW-0812">Transmembrane</keyword>
<feature type="transmembrane region" description="Helical" evidence="6">
    <location>
        <begin position="73"/>
        <end position="93"/>
    </location>
</feature>
<protein>
    <submittedName>
        <fullName evidence="7">Bax inhibitor 1</fullName>
    </submittedName>
</protein>
<comment type="similarity">
    <text evidence="2 6">Belongs to the BI1 family.</text>
</comment>
<dbReference type="EMBL" id="CCYD01001551">
    <property type="protein sequence ID" value="CEG45268.1"/>
    <property type="molecule type" value="Genomic_DNA"/>
</dbReference>
<dbReference type="PANTHER" id="PTHR23291">
    <property type="entry name" value="BAX INHIBITOR-RELATED"/>
    <property type="match status" value="1"/>
</dbReference>
<keyword evidence="5 6" id="KW-0472">Membrane</keyword>
<evidence type="ECO:0000313" key="7">
    <source>
        <dbReference type="EMBL" id="CEG45268.1"/>
    </source>
</evidence>
<feature type="transmembrane region" description="Helical" evidence="6">
    <location>
        <begin position="43"/>
        <end position="61"/>
    </location>
</feature>
<dbReference type="OrthoDB" id="1277691at2759"/>
<name>A0A0P1AX19_PLAHL</name>
<dbReference type="RefSeq" id="XP_024581637.1">
    <property type="nucleotide sequence ID" value="XM_024715994.1"/>
</dbReference>
<dbReference type="PANTHER" id="PTHR23291:SF32">
    <property type="entry name" value="BAX INHIBITOR 1"/>
    <property type="match status" value="1"/>
</dbReference>
<dbReference type="STRING" id="4781.A0A0P1AX19"/>
<evidence type="ECO:0000256" key="5">
    <source>
        <dbReference type="ARBA" id="ARBA00023136"/>
    </source>
</evidence>